<dbReference type="InterPro" id="IPR052701">
    <property type="entry name" value="GAG_Ulvan_Degrading_Sulfatases"/>
</dbReference>
<dbReference type="Gene3D" id="3.40.720.10">
    <property type="entry name" value="Alkaline Phosphatase, subunit A"/>
    <property type="match status" value="1"/>
</dbReference>
<dbReference type="EMBL" id="CP046401">
    <property type="protein sequence ID" value="QGY46949.1"/>
    <property type="molecule type" value="Genomic_DNA"/>
</dbReference>
<evidence type="ECO:0000313" key="4">
    <source>
        <dbReference type="Proteomes" id="UP000428260"/>
    </source>
</evidence>
<dbReference type="AlphaFoldDB" id="A0A6I6K045"/>
<dbReference type="Pfam" id="PF00884">
    <property type="entry name" value="Sulfatase"/>
    <property type="match status" value="1"/>
</dbReference>
<dbReference type="RefSeq" id="WP_158870336.1">
    <property type="nucleotide sequence ID" value="NZ_CP046401.1"/>
</dbReference>
<keyword evidence="3" id="KW-0378">Hydrolase</keyword>
<sequence length="533" mass="61415">MKILKTTGYFLFLPALFYLFQINIGFARSVKTKSPRPNILFVISDDQSWLHTSIAGDPQVKTPYFDRIAKEGILFTNSFCTSPSCTPSRSSILSGQDIWRIKQAGLLHSSIPADLPLFTHILDSAGYHVGCTGKGWNPGHPLFLGKKRDPFIKTYNEVKEGRIANGICDINYSANFSEFLKERKEGQPFFFWCGFREPHRVYEYQVGEKEASLKPKLVEVPKFWPDVPIVRSDILDYYYEIMWFDTHLGSMIETLEEIGELDNTIIIVTSDNGMPFPRAKVNLYDWGTHMPLAIRWGDKIKPKRYVSDFVSHADFAPTILEAAGIIIPEQMNGKSLMNIFESEKSGRIEQDRNKIFTALERHTYCRPGGATYPMRAIRTDKYLYIRNFEPDRWPTGGPDFISSNKTTHGDVDASPTKSFMLAKQEDYPSKFDLCFGKRPAEELYLVKDINQVENIAYHPKYTAVKDSLKMILMTHLKETGDPRVEDKDPWQDYIYHQYDGYGTTFNKVLPKSERQRAKLRPSHKPTWELEKIK</sequence>
<dbReference type="PANTHER" id="PTHR43751">
    <property type="entry name" value="SULFATASE"/>
    <property type="match status" value="1"/>
</dbReference>
<gene>
    <name evidence="3" type="ORF">GM418_25795</name>
</gene>
<keyword evidence="4" id="KW-1185">Reference proteome</keyword>
<dbReference type="InterPro" id="IPR017850">
    <property type="entry name" value="Alkaline_phosphatase_core_sf"/>
</dbReference>
<evidence type="ECO:0000259" key="2">
    <source>
        <dbReference type="Pfam" id="PF00884"/>
    </source>
</evidence>
<organism evidence="3 4">
    <name type="scientific">Maribellus comscasis</name>
    <dbReference type="NCBI Taxonomy" id="2681766"/>
    <lineage>
        <taxon>Bacteria</taxon>
        <taxon>Pseudomonadati</taxon>
        <taxon>Bacteroidota</taxon>
        <taxon>Bacteroidia</taxon>
        <taxon>Marinilabiliales</taxon>
        <taxon>Prolixibacteraceae</taxon>
        <taxon>Maribellus</taxon>
    </lineage>
</organism>
<dbReference type="InterPro" id="IPR000917">
    <property type="entry name" value="Sulfatase_N"/>
</dbReference>
<name>A0A6I6K045_9BACT</name>
<keyword evidence="3" id="KW-0808">Transferase</keyword>
<protein>
    <submittedName>
        <fullName evidence="3">Sulfatase-like hydrolase/transferase</fullName>
    </submittedName>
</protein>
<dbReference type="CDD" id="cd16027">
    <property type="entry name" value="SGSH"/>
    <property type="match status" value="1"/>
</dbReference>
<dbReference type="PANTHER" id="PTHR43751:SF1">
    <property type="entry name" value="SULFATASE ATSG-RELATED"/>
    <property type="match status" value="1"/>
</dbReference>
<evidence type="ECO:0000256" key="1">
    <source>
        <dbReference type="SAM" id="MobiDB-lite"/>
    </source>
</evidence>
<dbReference type="SUPFAM" id="SSF53649">
    <property type="entry name" value="Alkaline phosphatase-like"/>
    <property type="match status" value="1"/>
</dbReference>
<dbReference type="GO" id="GO:0016740">
    <property type="term" value="F:transferase activity"/>
    <property type="evidence" value="ECO:0007669"/>
    <property type="project" value="UniProtKB-KW"/>
</dbReference>
<proteinExistence type="predicted"/>
<feature type="domain" description="Sulfatase N-terminal" evidence="2">
    <location>
        <begin position="37"/>
        <end position="325"/>
    </location>
</feature>
<evidence type="ECO:0000313" key="3">
    <source>
        <dbReference type="EMBL" id="QGY46949.1"/>
    </source>
</evidence>
<feature type="region of interest" description="Disordered" evidence="1">
    <location>
        <begin position="513"/>
        <end position="533"/>
    </location>
</feature>
<dbReference type="GO" id="GO:0016787">
    <property type="term" value="F:hydrolase activity"/>
    <property type="evidence" value="ECO:0007669"/>
    <property type="project" value="UniProtKB-KW"/>
</dbReference>
<accession>A0A6I6K045</accession>
<reference evidence="3 4" key="1">
    <citation type="submission" date="2019-11" db="EMBL/GenBank/DDBJ databases">
        <authorList>
            <person name="Zheng R.K."/>
            <person name="Sun C.M."/>
        </authorList>
    </citation>
    <scope>NUCLEOTIDE SEQUENCE [LARGE SCALE GENOMIC DNA]</scope>
    <source>
        <strain evidence="3 4">WC007</strain>
    </source>
</reference>
<dbReference type="Proteomes" id="UP000428260">
    <property type="component" value="Chromosome"/>
</dbReference>
<dbReference type="KEGG" id="mcos:GM418_25795"/>